<reference evidence="13" key="2">
    <citation type="submission" date="2017-04" db="EMBL/GenBank/DDBJ databases">
        <title>Function of individual gut microbiota members based on whole genome sequencing of pure cultures obtained from chicken caecum.</title>
        <authorList>
            <person name="Medvecky M."/>
            <person name="Cejkova D."/>
            <person name="Polansky O."/>
            <person name="Karasova D."/>
            <person name="Kubasova T."/>
            <person name="Cizek A."/>
            <person name="Rychlik I."/>
        </authorList>
    </citation>
    <scope>NUCLEOTIDE SEQUENCE [LARGE SCALE GENOMIC DNA]</scope>
    <source>
        <strain evidence="13">An199</strain>
    </source>
</reference>
<evidence type="ECO:0000313" key="13">
    <source>
        <dbReference type="Proteomes" id="UP000195950"/>
    </source>
</evidence>
<dbReference type="EMBL" id="CZBM01000016">
    <property type="protein sequence ID" value="CUQ49137.1"/>
    <property type="molecule type" value="Genomic_DNA"/>
</dbReference>
<evidence type="ECO:0000313" key="16">
    <source>
        <dbReference type="Proteomes" id="UP000441358"/>
    </source>
</evidence>
<reference evidence="10 14" key="5">
    <citation type="submission" date="2019-07" db="EMBL/GenBank/DDBJ databases">
        <title>Genome sequencing of Parabacteroides distasonis iSURF_7.</title>
        <authorList>
            <person name="Degefu H.N."/>
            <person name="Ruoff K.L."/>
            <person name="Price C.E."/>
            <person name="Valls R.A."/>
            <person name="O'Toole G.A."/>
        </authorList>
    </citation>
    <scope>NUCLEOTIDE SEQUENCE [LARGE SCALE GENOMIC DNA]</scope>
    <source>
        <strain evidence="10 14">CFPLTA003_1B</strain>
    </source>
</reference>
<dbReference type="AlphaFoldDB" id="A0A173VJZ2"/>
<feature type="transmembrane region" description="Helical" evidence="1">
    <location>
        <begin position="103"/>
        <end position="122"/>
    </location>
</feature>
<reference evidence="4" key="6">
    <citation type="submission" date="2021-10" db="EMBL/GenBank/DDBJ databases">
        <title>Collection of gut derived symbiotic bacterial strains cultured from healthy donors.</title>
        <authorList>
            <person name="Lin H."/>
            <person name="Littmann E."/>
            <person name="Kohout C."/>
            <person name="Pamer E.G."/>
        </authorList>
    </citation>
    <scope>NUCLEOTIDE SEQUENCE</scope>
    <source>
        <strain evidence="4">DFI.2.94</strain>
    </source>
</reference>
<sequence>MSESINHTGFVEKIDGDTVFVRITQQSACSGCHAQSMCSASEKKDKIIEVPDRSGRFHVNEEVIICGQNSMGLQAVLLAFVIPLVIVVGAIVIGTNLQWDETTSGLTGLSLLLPYYCILYLMRDKLKRRFIFTLKKLN</sequence>
<reference evidence="15 16" key="4">
    <citation type="journal article" date="2019" name="Nat. Med.">
        <title>A library of human gut bacterial isolates paired with longitudinal multiomics data enables mechanistic microbiome research.</title>
        <authorList>
            <person name="Poyet M."/>
            <person name="Groussin M."/>
            <person name="Gibbons S.M."/>
            <person name="Avila-Pacheco J."/>
            <person name="Jiang X."/>
            <person name="Kearney S.M."/>
            <person name="Perrotta A.R."/>
            <person name="Berdy B."/>
            <person name="Zhao S."/>
            <person name="Lieberman T.D."/>
            <person name="Swanson P.K."/>
            <person name="Smith M."/>
            <person name="Roesemann S."/>
            <person name="Alexander J.E."/>
            <person name="Rich S.A."/>
            <person name="Livny J."/>
            <person name="Vlamakis H."/>
            <person name="Clish C."/>
            <person name="Bullock K."/>
            <person name="Deik A."/>
            <person name="Scott J."/>
            <person name="Pierce K.A."/>
            <person name="Xavier R.J."/>
            <person name="Alm E.J."/>
        </authorList>
    </citation>
    <scope>NUCLEOTIDE SEQUENCE [LARGE SCALE GENOMIC DNA]</scope>
    <source>
        <strain evidence="6 18">BIOML-A10</strain>
        <strain evidence="5 17">BIOML-A11</strain>
        <strain evidence="8 15">BIOML-A2</strain>
        <strain evidence="7 16">BIOML-A32</strain>
    </source>
</reference>
<keyword evidence="1" id="KW-0812">Transmembrane</keyword>
<proteinExistence type="predicted"/>
<evidence type="ECO:0000313" key="17">
    <source>
        <dbReference type="Proteomes" id="UP000450599"/>
    </source>
</evidence>
<dbReference type="Proteomes" id="UP001198806">
    <property type="component" value="Unassembled WGS sequence"/>
</dbReference>
<evidence type="ECO:0000256" key="1">
    <source>
        <dbReference type="SAM" id="Phobius"/>
    </source>
</evidence>
<evidence type="ECO:0000313" key="9">
    <source>
        <dbReference type="EMBL" id="OUP14756.1"/>
    </source>
</evidence>
<reference evidence="9" key="3">
    <citation type="journal article" date="2018" name="BMC Genomics">
        <title>Whole genome sequencing and function prediction of 133 gut anaerobes isolated from chicken caecum in pure cultures.</title>
        <authorList>
            <person name="Medvecky M."/>
            <person name="Cejkova D."/>
            <person name="Polansky O."/>
            <person name="Karasova D."/>
            <person name="Kubasova T."/>
            <person name="Cizek A."/>
            <person name="Rychlik I."/>
        </authorList>
    </citation>
    <scope>NUCLEOTIDE SEQUENCE</scope>
    <source>
        <strain evidence="9">An199</strain>
    </source>
</reference>
<dbReference type="RefSeq" id="WP_008780945.1">
    <property type="nucleotide sequence ID" value="NZ_CDRH01000157.1"/>
</dbReference>
<keyword evidence="1" id="KW-1133">Transmembrane helix</keyword>
<dbReference type="EMBL" id="WKNE01000027">
    <property type="protein sequence ID" value="MRZ57067.1"/>
    <property type="molecule type" value="Genomic_DNA"/>
</dbReference>
<dbReference type="Proteomes" id="UP000095332">
    <property type="component" value="Unassembled WGS sequence"/>
</dbReference>
<protein>
    <submittedName>
        <fullName evidence="5">Fis family transcriptional regulator</fullName>
    </submittedName>
    <submittedName>
        <fullName evidence="2">Positive regulator of sigma E activity</fullName>
    </submittedName>
    <submittedName>
        <fullName evidence="4">SoxR reducing system RseC family protein</fullName>
    </submittedName>
</protein>
<evidence type="ECO:0000313" key="6">
    <source>
        <dbReference type="EMBL" id="MRZ07494.1"/>
    </source>
</evidence>
<dbReference type="Proteomes" id="UP000471216">
    <property type="component" value="Unassembled WGS sequence"/>
</dbReference>
<dbReference type="Proteomes" id="UP000441358">
    <property type="component" value="Unassembled WGS sequence"/>
</dbReference>
<dbReference type="EMBL" id="NFJX01000027">
    <property type="protein sequence ID" value="OUP14756.1"/>
    <property type="molecule type" value="Genomic_DNA"/>
</dbReference>
<evidence type="ECO:0000313" key="14">
    <source>
        <dbReference type="Proteomes" id="UP000315827"/>
    </source>
</evidence>
<dbReference type="EMBL" id="CYXP01000007">
    <property type="protein sequence ID" value="CUN26996.1"/>
    <property type="molecule type" value="Genomic_DNA"/>
</dbReference>
<feature type="transmembrane region" description="Helical" evidence="1">
    <location>
        <begin position="75"/>
        <end position="97"/>
    </location>
</feature>
<evidence type="ECO:0000313" key="5">
    <source>
        <dbReference type="EMBL" id="MRY85271.1"/>
    </source>
</evidence>
<gene>
    <name evidence="9" type="ORF">B5F32_19415</name>
    <name evidence="2" type="ORF">ERS852429_03107</name>
    <name evidence="3" type="ORF">ERS852560_03378</name>
    <name evidence="10" type="ORF">FSA05_11990</name>
    <name evidence="6" type="ORF">GKD54_15020</name>
    <name evidence="5" type="ORF">GKD58_13570</name>
    <name evidence="7" type="ORF">GKD66_11580</name>
    <name evidence="8" type="ORF">GKD68_20465</name>
    <name evidence="4" type="ORF">LI194_18890</name>
</gene>
<dbReference type="EMBL" id="WKMX01000014">
    <property type="protein sequence ID" value="MRZ07494.1"/>
    <property type="molecule type" value="Genomic_DNA"/>
</dbReference>
<evidence type="ECO:0000313" key="10">
    <source>
        <dbReference type="EMBL" id="TWV61352.1"/>
    </source>
</evidence>
<evidence type="ECO:0000313" key="7">
    <source>
        <dbReference type="EMBL" id="MRZ50846.1"/>
    </source>
</evidence>
<evidence type="ECO:0000313" key="11">
    <source>
        <dbReference type="Proteomes" id="UP000095332"/>
    </source>
</evidence>
<dbReference type="Proteomes" id="UP000315827">
    <property type="component" value="Unassembled WGS sequence"/>
</dbReference>
<keyword evidence="1" id="KW-0472">Membrane</keyword>
<dbReference type="Proteomes" id="UP000095591">
    <property type="component" value="Unassembled WGS sequence"/>
</dbReference>
<dbReference type="Proteomes" id="UP000195950">
    <property type="component" value="Unassembled WGS sequence"/>
</dbReference>
<evidence type="ECO:0000313" key="3">
    <source>
        <dbReference type="EMBL" id="CUQ49137.1"/>
    </source>
</evidence>
<name>A0A173VJZ2_PARDI</name>
<dbReference type="Proteomes" id="UP000432516">
    <property type="component" value="Unassembled WGS sequence"/>
</dbReference>
<organism evidence="2 12">
    <name type="scientific">Parabacteroides distasonis</name>
    <dbReference type="NCBI Taxonomy" id="823"/>
    <lineage>
        <taxon>Bacteria</taxon>
        <taxon>Pseudomonadati</taxon>
        <taxon>Bacteroidota</taxon>
        <taxon>Bacteroidia</taxon>
        <taxon>Bacteroidales</taxon>
        <taxon>Tannerellaceae</taxon>
        <taxon>Parabacteroides</taxon>
    </lineage>
</organism>
<evidence type="ECO:0000313" key="15">
    <source>
        <dbReference type="Proteomes" id="UP000432516"/>
    </source>
</evidence>
<accession>A0A173VJZ2</accession>
<dbReference type="EMBL" id="WKMC01000007">
    <property type="protein sequence ID" value="MRZ50846.1"/>
    <property type="molecule type" value="Genomic_DNA"/>
</dbReference>
<dbReference type="Pfam" id="PF04246">
    <property type="entry name" value="RseC_MucC"/>
    <property type="match status" value="1"/>
</dbReference>
<evidence type="ECO:0000313" key="12">
    <source>
        <dbReference type="Proteomes" id="UP000095591"/>
    </source>
</evidence>
<evidence type="ECO:0000313" key="2">
    <source>
        <dbReference type="EMBL" id="CUN26996.1"/>
    </source>
</evidence>
<dbReference type="EMBL" id="VOHW01000006">
    <property type="protein sequence ID" value="TWV61352.1"/>
    <property type="molecule type" value="Genomic_DNA"/>
</dbReference>
<evidence type="ECO:0000313" key="4">
    <source>
        <dbReference type="EMBL" id="MCB6519851.1"/>
    </source>
</evidence>
<evidence type="ECO:0000313" key="18">
    <source>
        <dbReference type="Proteomes" id="UP000471216"/>
    </source>
</evidence>
<dbReference type="EMBL" id="WKMW01000013">
    <property type="protein sequence ID" value="MRY85271.1"/>
    <property type="molecule type" value="Genomic_DNA"/>
</dbReference>
<reference evidence="11 12" key="1">
    <citation type="submission" date="2015-09" db="EMBL/GenBank/DDBJ databases">
        <authorList>
            <consortium name="Pathogen Informatics"/>
        </authorList>
    </citation>
    <scope>NUCLEOTIDE SEQUENCE [LARGE SCALE GENOMIC DNA]</scope>
    <source>
        <strain evidence="2 12">2789STDY5608872</strain>
        <strain evidence="3 11">2789STDY5834948</strain>
    </source>
</reference>
<dbReference type="EMBL" id="JAJCNI010000030">
    <property type="protein sequence ID" value="MCB6519851.1"/>
    <property type="molecule type" value="Genomic_DNA"/>
</dbReference>
<dbReference type="Proteomes" id="UP000450599">
    <property type="component" value="Unassembled WGS sequence"/>
</dbReference>
<evidence type="ECO:0000313" key="8">
    <source>
        <dbReference type="EMBL" id="MRZ57067.1"/>
    </source>
</evidence>